<sequence length="605" mass="67259">MNANAESLKKLDPQQPEIVGRPFSQKIFDAATKLGLTPLQARLVAMRLTDADFEDDNMTEMLEKIVFPKLKYLQHPHELKNAEQAAKHIADAIESDGQIVLATDYDTDGVTSAWVATRALVDYFQVEPERITHILGERRSGYGITDDVVDRILAIDKKIDLVISADQGSSDEARIQRLAQHGISVCVTDHHQIPADGTPKSAICTVNPQQEGCEYDKTVAGCFVIFLVMGQTRKELIDRGILPASSPSLKDLVMNVALGTVADSVSLKGVNNRAVVQAGLAMMNELKHPSWQAMHALNDNNQQPFTAEYLGFQVATRINAASRVSDVTTAFHFLNAEDFHQAQQMLDQLEIDNLNRREQQETMLLQAKQTADALYYPGKFTMVIKMQGNAGIQGIIASRIGEQYGLPTIAMTDLEDGFLAGSGRGIISNIDLREAFQWMSDQDNDLFESMGGHKGAAGCMIPIEKFDVFSDLFEQAIRHQLDHEVPIFQIETDGQLDPYQLTPSLLEELNVLEPYGRDWAKPLFYGDFWIQSCRTVGQTQTHLAFNLKASDGRPISAIFFNALDSNDEAVPYHTGQEVRCVYQPALNRYMGSTSLQLRLVHAEVI</sequence>
<organism evidence="9 10">
    <name type="scientific">Hydrogenovibrio marinus</name>
    <dbReference type="NCBI Taxonomy" id="28885"/>
    <lineage>
        <taxon>Bacteria</taxon>
        <taxon>Pseudomonadati</taxon>
        <taxon>Pseudomonadota</taxon>
        <taxon>Gammaproteobacteria</taxon>
        <taxon>Thiotrichales</taxon>
        <taxon>Piscirickettsiaceae</taxon>
        <taxon>Hydrogenovibrio</taxon>
    </lineage>
</organism>
<evidence type="ECO:0000256" key="5">
    <source>
        <dbReference type="ARBA" id="ARBA00022839"/>
    </source>
</evidence>
<evidence type="ECO:0000256" key="2">
    <source>
        <dbReference type="ARBA" id="ARBA00019841"/>
    </source>
</evidence>
<evidence type="ECO:0000256" key="3">
    <source>
        <dbReference type="ARBA" id="ARBA00022722"/>
    </source>
</evidence>
<keyword evidence="10" id="KW-1185">Reference proteome</keyword>
<feature type="domain" description="DHHA1" evidence="7">
    <location>
        <begin position="386"/>
        <end position="478"/>
    </location>
</feature>
<feature type="domain" description="DDH" evidence="6">
    <location>
        <begin position="98"/>
        <end position="234"/>
    </location>
</feature>
<dbReference type="Gene3D" id="3.90.1640.30">
    <property type="match status" value="1"/>
</dbReference>
<dbReference type="GO" id="GO:0003676">
    <property type="term" value="F:nucleic acid binding"/>
    <property type="evidence" value="ECO:0007669"/>
    <property type="project" value="InterPro"/>
</dbReference>
<comment type="similarity">
    <text evidence="1">Belongs to the RecJ family.</text>
</comment>
<evidence type="ECO:0000259" key="8">
    <source>
        <dbReference type="Pfam" id="PF17768"/>
    </source>
</evidence>
<reference evidence="9 10" key="1">
    <citation type="submission" date="2014-04" db="EMBL/GenBank/DDBJ databases">
        <title>Draft genome sequence of Hydrogenovibrio marinus MH-110, a model organism for aerobic H2 metabolism.</title>
        <authorList>
            <person name="Cha H.J."/>
            <person name="Jo B.H."/>
            <person name="Hwang B.H."/>
        </authorList>
    </citation>
    <scope>NUCLEOTIDE SEQUENCE [LARGE SCALE GENOMIC DNA]</scope>
    <source>
        <strain evidence="9 10">MH-110</strain>
    </source>
</reference>
<dbReference type="PANTHER" id="PTHR30255:SF2">
    <property type="entry name" value="SINGLE-STRANDED-DNA-SPECIFIC EXONUCLEASE RECJ"/>
    <property type="match status" value="1"/>
</dbReference>
<keyword evidence="5" id="KW-0269">Exonuclease</keyword>
<evidence type="ECO:0000256" key="1">
    <source>
        <dbReference type="ARBA" id="ARBA00005915"/>
    </source>
</evidence>
<accession>A0A066ZNZ1</accession>
<evidence type="ECO:0000259" key="6">
    <source>
        <dbReference type="Pfam" id="PF01368"/>
    </source>
</evidence>
<gene>
    <name evidence="9" type="ORF">EI16_02435</name>
</gene>
<comment type="caution">
    <text evidence="9">The sequence shown here is derived from an EMBL/GenBank/DDBJ whole genome shotgun (WGS) entry which is preliminary data.</text>
</comment>
<keyword evidence="3" id="KW-0540">Nuclease</keyword>
<dbReference type="InterPro" id="IPR001667">
    <property type="entry name" value="DDH_dom"/>
</dbReference>
<dbReference type="STRING" id="28885.EI16_02435"/>
<dbReference type="Gene3D" id="2.40.50.460">
    <property type="match status" value="1"/>
</dbReference>
<dbReference type="InterPro" id="IPR051673">
    <property type="entry name" value="SSDNA_exonuclease_RecJ"/>
</dbReference>
<evidence type="ECO:0000259" key="7">
    <source>
        <dbReference type="Pfam" id="PF02272"/>
    </source>
</evidence>
<protein>
    <recommendedName>
        <fullName evidence="2">Single-stranded-DNA-specific exonuclease RecJ</fullName>
    </recommendedName>
</protein>
<proteinExistence type="inferred from homology"/>
<evidence type="ECO:0000256" key="4">
    <source>
        <dbReference type="ARBA" id="ARBA00022801"/>
    </source>
</evidence>
<dbReference type="Pfam" id="PF01368">
    <property type="entry name" value="DHH"/>
    <property type="match status" value="1"/>
</dbReference>
<dbReference type="InterPro" id="IPR041122">
    <property type="entry name" value="RecJ_OB"/>
</dbReference>
<dbReference type="InterPro" id="IPR038763">
    <property type="entry name" value="DHH_sf"/>
</dbReference>
<dbReference type="InterPro" id="IPR003156">
    <property type="entry name" value="DHHA1_dom"/>
</dbReference>
<dbReference type="Pfam" id="PF17768">
    <property type="entry name" value="RecJ_OB"/>
    <property type="match status" value="1"/>
</dbReference>
<evidence type="ECO:0000313" key="9">
    <source>
        <dbReference type="EMBL" id="KDN95182.1"/>
    </source>
</evidence>
<dbReference type="Pfam" id="PF02272">
    <property type="entry name" value="DHHA1"/>
    <property type="match status" value="1"/>
</dbReference>
<dbReference type="SUPFAM" id="SSF64182">
    <property type="entry name" value="DHH phosphoesterases"/>
    <property type="match status" value="1"/>
</dbReference>
<dbReference type="PANTHER" id="PTHR30255">
    <property type="entry name" value="SINGLE-STRANDED-DNA-SPECIFIC EXONUCLEASE RECJ"/>
    <property type="match status" value="1"/>
</dbReference>
<dbReference type="Proteomes" id="UP000027341">
    <property type="component" value="Unassembled WGS sequence"/>
</dbReference>
<feature type="domain" description="RecJ OB" evidence="8">
    <location>
        <begin position="492"/>
        <end position="600"/>
    </location>
</feature>
<evidence type="ECO:0000313" key="10">
    <source>
        <dbReference type="Proteomes" id="UP000027341"/>
    </source>
</evidence>
<name>A0A066ZNZ1_HYDMR</name>
<keyword evidence="4" id="KW-0378">Hydrolase</keyword>
<dbReference type="AlphaFoldDB" id="A0A066ZNZ1"/>
<dbReference type="EMBL" id="JMIU01000001">
    <property type="protein sequence ID" value="KDN95182.1"/>
    <property type="molecule type" value="Genomic_DNA"/>
</dbReference>
<dbReference type="GO" id="GO:0004527">
    <property type="term" value="F:exonuclease activity"/>
    <property type="evidence" value="ECO:0007669"/>
    <property type="project" value="UniProtKB-KW"/>
</dbReference>